<dbReference type="EMBL" id="CM046392">
    <property type="protein sequence ID" value="KAI8554748.1"/>
    <property type="molecule type" value="Genomic_DNA"/>
</dbReference>
<evidence type="ECO:0000313" key="1">
    <source>
        <dbReference type="EMBL" id="KAI8554748.1"/>
    </source>
</evidence>
<proteinExistence type="predicted"/>
<reference evidence="1" key="1">
    <citation type="submission" date="2022-02" db="EMBL/GenBank/DDBJ databases">
        <title>Plant Genome Project.</title>
        <authorList>
            <person name="Zhang R.-G."/>
        </authorList>
    </citation>
    <scope>NUCLEOTIDE SEQUENCE</scope>
    <source>
        <strain evidence="1">AT1</strain>
    </source>
</reference>
<sequence>MLSSFFFTFVLAQPQFSFTDDFVDFIPDVSASLKVRESIRHALQKMILYPSLNASLVQFWGATKTLEGWTLLTTQNQPFALGATYSTIQIQWLCKYRMICREYNFYADAESEEEKLGLPGRVFLHKFPESTPSVKYYSLKEYPQRDLALHCTIRGSWALPVFERSSQTCVGVLELVSLYDMPSDWHDKSFLGHLYRIFEEFGLQCFDGFKHYEMRYKDENQAIAAAFKELKMVSRYSNYTRNEVYVLELFLPASSKDDENILTTISLILGTMKEKFKTFKLVSGQELGDILSVEVFDFQNDQNSHSVQIIQATRIFPSLEVSKDRGVMSQLGQLNQPAMDAIDNGMNVVSGAQKYSLPSLEPLQIQEVTTQLDSCDQLQMDLLDNGKNVVTVERTIEGTRKTQEREHKKTGVRIQVSLEDILKCSKMRLNDAAVELRVSISTLRRVCRDYGISRWPPRNIKKVPFQPSLVENQGQTPQLGVDLPSNHALASVSHSSKEIMGTAVGEKFTRKSAFQDAEMVTIRAKFENNTIKFRLSLSSRLVELQEEVTKRLNLEPRDYYIKYKDEEDELILITCDDDLQDCIHSSRFLGNTSIGVLLELKQPVTNLNPAH</sequence>
<keyword evidence="2" id="KW-1185">Reference proteome</keyword>
<protein>
    <submittedName>
        <fullName evidence="1">Uncharacterized protein</fullName>
    </submittedName>
</protein>
<organism evidence="1 2">
    <name type="scientific">Rhododendron molle</name>
    <name type="common">Chinese azalea</name>
    <name type="synonym">Azalea mollis</name>
    <dbReference type="NCBI Taxonomy" id="49168"/>
    <lineage>
        <taxon>Eukaryota</taxon>
        <taxon>Viridiplantae</taxon>
        <taxon>Streptophyta</taxon>
        <taxon>Embryophyta</taxon>
        <taxon>Tracheophyta</taxon>
        <taxon>Spermatophyta</taxon>
        <taxon>Magnoliopsida</taxon>
        <taxon>eudicotyledons</taxon>
        <taxon>Gunneridae</taxon>
        <taxon>Pentapetalae</taxon>
        <taxon>asterids</taxon>
        <taxon>Ericales</taxon>
        <taxon>Ericaceae</taxon>
        <taxon>Ericoideae</taxon>
        <taxon>Rhodoreae</taxon>
        <taxon>Rhododendron</taxon>
    </lineage>
</organism>
<name>A0ACC0NMY9_RHOML</name>
<accession>A0ACC0NMY9</accession>
<dbReference type="Proteomes" id="UP001062846">
    <property type="component" value="Chromosome 5"/>
</dbReference>
<gene>
    <name evidence="1" type="ORF">RHMOL_Rhmol05G0121700</name>
</gene>
<evidence type="ECO:0000313" key="2">
    <source>
        <dbReference type="Proteomes" id="UP001062846"/>
    </source>
</evidence>
<comment type="caution">
    <text evidence="1">The sequence shown here is derived from an EMBL/GenBank/DDBJ whole genome shotgun (WGS) entry which is preliminary data.</text>
</comment>